<feature type="region of interest" description="Disordered" evidence="9">
    <location>
        <begin position="970"/>
        <end position="1066"/>
    </location>
</feature>
<reference evidence="13" key="1">
    <citation type="submission" date="2025-08" db="UniProtKB">
        <authorList>
            <consortium name="RefSeq"/>
        </authorList>
    </citation>
    <scope>IDENTIFICATION</scope>
    <source>
        <tissue evidence="13">Total insect</tissue>
    </source>
</reference>
<evidence type="ECO:0000313" key="12">
    <source>
        <dbReference type="Proteomes" id="UP000515158"/>
    </source>
</evidence>
<dbReference type="KEGG" id="tpal:117644000"/>
<dbReference type="InterPro" id="IPR007632">
    <property type="entry name" value="Anoctamin"/>
</dbReference>
<proteinExistence type="inferred from homology"/>
<feature type="transmembrane region" description="Helical" evidence="8">
    <location>
        <begin position="766"/>
        <end position="790"/>
    </location>
</feature>
<evidence type="ECO:0000256" key="7">
    <source>
        <dbReference type="ARBA" id="ARBA00023180"/>
    </source>
</evidence>
<feature type="transmembrane region" description="Helical" evidence="8">
    <location>
        <begin position="554"/>
        <end position="575"/>
    </location>
</feature>
<feature type="domain" description="Anoctamin dimerisation" evidence="11">
    <location>
        <begin position="105"/>
        <end position="342"/>
    </location>
</feature>
<dbReference type="GO" id="GO:0005254">
    <property type="term" value="F:chloride channel activity"/>
    <property type="evidence" value="ECO:0007669"/>
    <property type="project" value="TreeGrafter"/>
</dbReference>
<feature type="transmembrane region" description="Helical" evidence="8">
    <location>
        <begin position="436"/>
        <end position="454"/>
    </location>
</feature>
<evidence type="ECO:0000256" key="1">
    <source>
        <dbReference type="ARBA" id="ARBA00004651"/>
    </source>
</evidence>
<feature type="transmembrane region" description="Helical" evidence="8">
    <location>
        <begin position="598"/>
        <end position="619"/>
    </location>
</feature>
<evidence type="ECO:0000259" key="11">
    <source>
        <dbReference type="Pfam" id="PF16178"/>
    </source>
</evidence>
<dbReference type="PANTHER" id="PTHR12308">
    <property type="entry name" value="ANOCTAMIN"/>
    <property type="match status" value="1"/>
</dbReference>
<evidence type="ECO:0000256" key="8">
    <source>
        <dbReference type="RuleBase" id="RU280814"/>
    </source>
</evidence>
<feature type="transmembrane region" description="Helical" evidence="8">
    <location>
        <begin position="715"/>
        <end position="738"/>
    </location>
</feature>
<dbReference type="GO" id="GO:0046983">
    <property type="term" value="F:protein dimerization activity"/>
    <property type="evidence" value="ECO:0007669"/>
    <property type="project" value="InterPro"/>
</dbReference>
<keyword evidence="3" id="KW-1003">Cell membrane</keyword>
<keyword evidence="6 8" id="KW-0472">Membrane</keyword>
<comment type="caution">
    <text evidence="8">Lacks conserved residue(s) required for the propagation of feature annotation.</text>
</comment>
<evidence type="ECO:0000256" key="5">
    <source>
        <dbReference type="ARBA" id="ARBA00022989"/>
    </source>
</evidence>
<dbReference type="OrthoDB" id="296386at2759"/>
<evidence type="ECO:0000256" key="3">
    <source>
        <dbReference type="ARBA" id="ARBA00022475"/>
    </source>
</evidence>
<keyword evidence="5 8" id="KW-1133">Transmembrane helix</keyword>
<dbReference type="InterPro" id="IPR049452">
    <property type="entry name" value="Anoctamin_TM"/>
</dbReference>
<feature type="transmembrane region" description="Helical" evidence="8">
    <location>
        <begin position="353"/>
        <end position="383"/>
    </location>
</feature>
<organism evidence="13">
    <name type="scientific">Thrips palmi</name>
    <name type="common">Melon thrips</name>
    <dbReference type="NCBI Taxonomy" id="161013"/>
    <lineage>
        <taxon>Eukaryota</taxon>
        <taxon>Metazoa</taxon>
        <taxon>Ecdysozoa</taxon>
        <taxon>Arthropoda</taxon>
        <taxon>Hexapoda</taxon>
        <taxon>Insecta</taxon>
        <taxon>Pterygota</taxon>
        <taxon>Neoptera</taxon>
        <taxon>Paraneoptera</taxon>
        <taxon>Thysanoptera</taxon>
        <taxon>Terebrantia</taxon>
        <taxon>Thripoidea</taxon>
        <taxon>Thripidae</taxon>
        <taxon>Thrips</taxon>
    </lineage>
</organism>
<feature type="compositionally biased region" description="Low complexity" evidence="9">
    <location>
        <begin position="1158"/>
        <end position="1170"/>
    </location>
</feature>
<evidence type="ECO:0000313" key="13">
    <source>
        <dbReference type="RefSeq" id="XP_034239078.1"/>
    </source>
</evidence>
<sequence>MSSRRYRRYSPRSSSDRGATVRTANDYGSIKEDGRGILQEDEDDSDGTTGQDVAVHVDDDDGEDRAVPAENGPHTVGDAAATINTANNVANAHLSGRAAPNPATCFHDGRRKIDFVLVYEEAGEGGLLRSENTRSAKHEVWRQRFLDNLRRVGLEMEEEVVESDNKKLVHFLKLHATWPVMCHYAEELSMRAPLQVRSYSEAQPNPAENWSAYVLSVLRLPNIMAEDVPGKPLDFYTCPFRRSKIDRFLGSENQQTYFSSVQRSRVLYEILSTAMFGKKKKGEVGIDRLVEEGVFSTAFSLHDGPYNMPTSSGGPANAAMNPRQILYDYWARWGKWYKYQPLDHIREYFGEKIAIYFAWLGFYTGWLLPAALVGVLVFLYGLFTINDNPLANQVCRSGGSFKMCPLCDEKIGCNYWDLSDVCGYARLAYLFDHPGTVFYAIFISLWAVTFLEYWKRKCASLAHHWDCTGFQEEEERPRPEFAARAPFLERNPVTGVREPSFPASLRHKRVAAGIGIIFLMMSLVIIFIVAVIIYRVLVSIPLFQNATFRSQAQSIANLTGAVVNLVLIMAMSRVYEKLAFRLTSWEMHRTQTEFDDNLTFKVFIFQFVNFYSSIFYIAFFKGRFVGYPGNYTLILRLRNEDCSAGGCLIELAQQLAVIMIGKQMINNAQELLVPKLKAWWQKQQVKLPRRGVKSRWEEDYQLIDSEGLFQEYLEMVLQFGFITIFVAAFPLAPLFALLNNWVEIRLDAHKLVCETRRPVAERAENIGIWFKILHMLAHLAVISNGFLIAFTSEFLPKLLYQYEYHWNLDGYVNFTLSYSPEGTLQQQCRYRGMRDPTGKHTPFFWRLLAVRFAFVIIFEHVVFGICRLIDILVPDIPESLELKIKRERYLAKQALQDSDTILQVAANHAEEQEDATTAFGGMVLDLTSELGGLMPPLIIAAPSSADLARAAQEALAGPSVLQDLLSPSSVLSSASPSARSPAPTAPEPPQKKVARRHETSVRARPRPRPRTVADSDQVLTSPNGLGAPPRHSMSATAISGRQKASAENSGANTASASTSRSPQSATECSLFDYAALRDQHDDAATLSSMSGDEGEDEATDLSVTRRRARITLPPREQSFSVTSGMDMALADEASAALRHGGARCDIDRVGAASREETTFPTRSPTGTPTTPTAPPSEGQSLSSDSLERHALSRRSSGLSGSGSASGSASGPAQISQASTNADDEDDATWSSAACWAADAEEDSATPVPSPVLRRSSSGSSTEHSDRVGFRLASGASPPPSTAGGRDPRQLMIGYKTKSDDLCDKKCLGRVFQRFLNALPLDLT</sequence>
<comment type="subcellular location">
    <subcellularLocation>
        <location evidence="1">Cell membrane</location>
        <topology evidence="1">Multi-pass membrane protein</topology>
    </subcellularLocation>
    <subcellularLocation>
        <location evidence="8">Membrane</location>
        <topology evidence="8">Multi-pass membrane protein</topology>
    </subcellularLocation>
</comment>
<dbReference type="Proteomes" id="UP000515158">
    <property type="component" value="Unplaced"/>
</dbReference>
<evidence type="ECO:0000259" key="10">
    <source>
        <dbReference type="Pfam" id="PF04547"/>
    </source>
</evidence>
<feature type="compositionally biased region" description="Low complexity" evidence="9">
    <location>
        <begin position="970"/>
        <end position="982"/>
    </location>
</feature>
<feature type="region of interest" description="Disordered" evidence="9">
    <location>
        <begin position="1"/>
        <end position="53"/>
    </location>
</feature>
<protein>
    <recommendedName>
        <fullName evidence="8">Anoctamin</fullName>
    </recommendedName>
</protein>
<dbReference type="Pfam" id="PF04547">
    <property type="entry name" value="Anoctamin"/>
    <property type="match status" value="1"/>
</dbReference>
<feature type="compositionally biased region" description="Basic residues" evidence="9">
    <location>
        <begin position="1"/>
        <end position="10"/>
    </location>
</feature>
<feature type="domain" description="Anoctamin transmembrane" evidence="10">
    <location>
        <begin position="345"/>
        <end position="887"/>
    </location>
</feature>
<dbReference type="InterPro" id="IPR032394">
    <property type="entry name" value="Anoct_dimer"/>
</dbReference>
<feature type="region of interest" description="Disordered" evidence="9">
    <location>
        <begin position="1149"/>
        <end position="1288"/>
    </location>
</feature>
<feature type="region of interest" description="Disordered" evidence="9">
    <location>
        <begin position="1084"/>
        <end position="1106"/>
    </location>
</feature>
<feature type="transmembrane region" description="Helical" evidence="8">
    <location>
        <begin position="510"/>
        <end position="534"/>
    </location>
</feature>
<dbReference type="InParanoid" id="A0A6P8YH49"/>
<dbReference type="GO" id="GO:0005886">
    <property type="term" value="C:plasma membrane"/>
    <property type="evidence" value="ECO:0007669"/>
    <property type="project" value="UniProtKB-SubCell"/>
</dbReference>
<dbReference type="RefSeq" id="XP_034239078.1">
    <property type="nucleotide sequence ID" value="XM_034383187.1"/>
</dbReference>
<evidence type="ECO:0000256" key="4">
    <source>
        <dbReference type="ARBA" id="ARBA00022692"/>
    </source>
</evidence>
<feature type="compositionally biased region" description="Low complexity" evidence="9">
    <location>
        <begin position="1193"/>
        <end position="1218"/>
    </location>
</feature>
<evidence type="ECO:0000256" key="2">
    <source>
        <dbReference type="ARBA" id="ARBA00009671"/>
    </source>
</evidence>
<keyword evidence="12" id="KW-1185">Reference proteome</keyword>
<accession>A0A6P8YH49</accession>
<keyword evidence="4 8" id="KW-0812">Transmembrane</keyword>
<evidence type="ECO:0000256" key="9">
    <source>
        <dbReference type="SAM" id="MobiDB-lite"/>
    </source>
</evidence>
<dbReference type="PANTHER" id="PTHR12308:SF87">
    <property type="entry name" value="ANOCTAMIN"/>
    <property type="match status" value="1"/>
</dbReference>
<feature type="compositionally biased region" description="Low complexity" evidence="9">
    <location>
        <begin position="1250"/>
        <end position="1261"/>
    </location>
</feature>
<keyword evidence="7" id="KW-0325">Glycoprotein</keyword>
<name>A0A6P8YH49_THRPL</name>
<dbReference type="Pfam" id="PF16178">
    <property type="entry name" value="Anoct_dimer"/>
    <property type="match status" value="1"/>
</dbReference>
<evidence type="ECO:0000256" key="6">
    <source>
        <dbReference type="ARBA" id="ARBA00023136"/>
    </source>
</evidence>
<dbReference type="GeneID" id="117644000"/>
<gene>
    <name evidence="13" type="primary">LOC117644000</name>
</gene>
<comment type="similarity">
    <text evidence="2 8">Belongs to the anoctamin family.</text>
</comment>
<feature type="compositionally biased region" description="Low complexity" evidence="9">
    <location>
        <begin position="1045"/>
        <end position="1059"/>
    </location>
</feature>